<proteinExistence type="inferred from homology"/>
<evidence type="ECO:0000313" key="6">
    <source>
        <dbReference type="EMBL" id="KFI83914.1"/>
    </source>
</evidence>
<comment type="caution">
    <text evidence="6">The sequence shown here is derived from an EMBL/GenBank/DDBJ whole genome shotgun (WGS) entry which is preliminary data.</text>
</comment>
<dbReference type="PANTHER" id="PTHR37419:SF8">
    <property type="entry name" value="TOXIN YJJJ"/>
    <property type="match status" value="1"/>
</dbReference>
<dbReference type="GO" id="GO:0004674">
    <property type="term" value="F:protein serine/threonine kinase activity"/>
    <property type="evidence" value="ECO:0007669"/>
    <property type="project" value="TreeGrafter"/>
</dbReference>
<dbReference type="EMBL" id="JGZJ01000004">
    <property type="protein sequence ID" value="KFI83914.1"/>
    <property type="molecule type" value="Genomic_DNA"/>
</dbReference>
<dbReference type="GO" id="GO:0005829">
    <property type="term" value="C:cytosol"/>
    <property type="evidence" value="ECO:0007669"/>
    <property type="project" value="TreeGrafter"/>
</dbReference>
<organism evidence="6 7">
    <name type="scientific">Bifidobacterium pullorum</name>
    <dbReference type="NCBI Taxonomy" id="78448"/>
    <lineage>
        <taxon>Bacteria</taxon>
        <taxon>Bacillati</taxon>
        <taxon>Actinomycetota</taxon>
        <taxon>Actinomycetes</taxon>
        <taxon>Bifidobacteriales</taxon>
        <taxon>Bifidobacteriaceae</taxon>
        <taxon>Bifidobacterium</taxon>
    </lineage>
</organism>
<dbReference type="InterPro" id="IPR017508">
    <property type="entry name" value="HipA_N1"/>
</dbReference>
<dbReference type="InterPro" id="IPR052028">
    <property type="entry name" value="HipA_Ser/Thr_kinase"/>
</dbReference>
<evidence type="ECO:0000256" key="3">
    <source>
        <dbReference type="ARBA" id="ARBA00022777"/>
    </source>
</evidence>
<keyword evidence="2" id="KW-0808">Transferase</keyword>
<gene>
    <name evidence="6" type="ORF">BPULL_0654</name>
</gene>
<dbReference type="Pfam" id="PF07804">
    <property type="entry name" value="HipA_C"/>
    <property type="match status" value="1"/>
</dbReference>
<dbReference type="RefSeq" id="WP_051912156.1">
    <property type="nucleotide sequence ID" value="NZ_CAYKTB010000095.1"/>
</dbReference>
<sequence>MNNSPIQVHTTVNGQDVTAGTLFTQANHATFHYSADYIAMAGSYDLAPSLPRSTAPFFFTGLGPFSDSAPDRWGRRLLARELKRTRLTEIDYLLGVNDLTRQGATRFFIDDAPVADGSGVPALADLPDLLNTADAVQENRDVADIALRRLYRATGSLGGARPKASVWDNNTLWMAKFPKPNGDDWDIIGWEAATLHIARMAGIDVPDHRTISIIDQEGRQRTILLTKRFDRVLPSPNLQSAQRIPYISALTALSATDGEGGDWLDLAEFVRAIGADTQELWRRAVFGAAIGNCDDHLRNHGFLRVSTGWRLSPAFDLNPEPFDPQTEDTHQLTLFGDSNISVHSLFGKDALALFGVRLVDANLWASTLASALAQAMPYVRMHHMDSYSVEIMATRFSHARDAISQQQ</sequence>
<evidence type="ECO:0000256" key="1">
    <source>
        <dbReference type="ARBA" id="ARBA00010164"/>
    </source>
</evidence>
<evidence type="ECO:0000313" key="7">
    <source>
        <dbReference type="Proteomes" id="UP000029109"/>
    </source>
</evidence>
<dbReference type="InterPro" id="IPR012893">
    <property type="entry name" value="HipA-like_C"/>
</dbReference>
<dbReference type="PANTHER" id="PTHR37419">
    <property type="entry name" value="SERINE/THREONINE-PROTEIN KINASE TOXIN HIPA"/>
    <property type="match status" value="1"/>
</dbReference>
<keyword evidence="3" id="KW-0418">Kinase</keyword>
<dbReference type="Proteomes" id="UP000029109">
    <property type="component" value="Unassembled WGS sequence"/>
</dbReference>
<name>A0A7V8HRB3_9BIFI</name>
<evidence type="ECO:0000256" key="2">
    <source>
        <dbReference type="ARBA" id="ARBA00022679"/>
    </source>
</evidence>
<reference evidence="6 7" key="1">
    <citation type="submission" date="2014-03" db="EMBL/GenBank/DDBJ databases">
        <title>Genomics of Bifidobacteria.</title>
        <authorList>
            <person name="Ventura M."/>
            <person name="Milani C."/>
            <person name="Lugli G.A."/>
        </authorList>
    </citation>
    <scope>NUCLEOTIDE SEQUENCE [LARGE SCALE GENOMIC DNA]</scope>
    <source>
        <strain evidence="6 7">LMG 21816</strain>
    </source>
</reference>
<protein>
    <submittedName>
        <fullName evidence="6">HipA-like protein</fullName>
    </submittedName>
</protein>
<dbReference type="Gene3D" id="1.10.1070.20">
    <property type="match status" value="1"/>
</dbReference>
<feature type="domain" description="HipA N-terminal subdomain 1" evidence="5">
    <location>
        <begin position="15"/>
        <end position="94"/>
    </location>
</feature>
<comment type="similarity">
    <text evidence="1">Belongs to the HipA Ser/Thr kinase family.</text>
</comment>
<feature type="domain" description="HipA-like C-terminal" evidence="4">
    <location>
        <begin position="156"/>
        <end position="339"/>
    </location>
</feature>
<accession>A0A7V8HRB3</accession>
<dbReference type="Pfam" id="PF13657">
    <property type="entry name" value="Couple_hipA"/>
    <property type="match status" value="1"/>
</dbReference>
<evidence type="ECO:0000259" key="5">
    <source>
        <dbReference type="Pfam" id="PF13657"/>
    </source>
</evidence>
<dbReference type="AlphaFoldDB" id="A0A7V8HRB3"/>
<evidence type="ECO:0000259" key="4">
    <source>
        <dbReference type="Pfam" id="PF07804"/>
    </source>
</evidence>